<name>X4YEA8_9CAUD</name>
<evidence type="ECO:0000313" key="2">
    <source>
        <dbReference type="Proteomes" id="UP000019789"/>
    </source>
</evidence>
<dbReference type="KEGG" id="vg:19526917"/>
<organism evidence="1 2">
    <name type="scientific">Lactococcus phage P092</name>
    <dbReference type="NCBI Taxonomy" id="1476887"/>
    <lineage>
        <taxon>Viruses</taxon>
        <taxon>Duplodnaviria</taxon>
        <taxon>Heunggongvirae</taxon>
        <taxon>Uroviricota</taxon>
        <taxon>Caudoviricetes</taxon>
        <taxon>Nevevirus</taxon>
        <taxon>Nevevirus P092</taxon>
    </lineage>
</organism>
<sequence length="78" mass="9243">MKTLIDRMKTWNRDNFNNGNITEAALATFNKLFQDGTIDWWYNTRRDIIAPMPKNMHPEQGSYPGEWILVIRTNKGVW</sequence>
<dbReference type="GeneID" id="19526917"/>
<proteinExistence type="predicted"/>
<dbReference type="EMBL" id="KJ489011">
    <property type="protein sequence ID" value="AHV83082.1"/>
    <property type="molecule type" value="Genomic_DNA"/>
</dbReference>
<dbReference type="RefSeq" id="YP_009035102.1">
    <property type="nucleotide sequence ID" value="NC_024203.1"/>
</dbReference>
<accession>X4YEA8</accession>
<keyword evidence="2" id="KW-1185">Reference proteome</keyword>
<protein>
    <submittedName>
        <fullName evidence="1">Uncharacterized protein</fullName>
    </submittedName>
</protein>
<reference evidence="1 2" key="1">
    <citation type="submission" date="2014-02" db="EMBL/GenBank/DDBJ databases">
        <title>Complete genome sequences of four novel Lactococcus lactis phages distantly related to the rare 1706 phage species.</title>
        <authorList>
            <person name="Kot W."/>
            <person name="Neve H."/>
            <person name="Vogensen F.K."/>
            <person name="Heller K.J."/>
            <person name="Hansen L.H."/>
        </authorList>
    </citation>
    <scope>NUCLEOTIDE SEQUENCE [LARGE SCALE GENOMIC DNA]</scope>
</reference>
<gene>
    <name evidence="1" type="ORF">P092_0041</name>
</gene>
<evidence type="ECO:0000313" key="1">
    <source>
        <dbReference type="EMBL" id="AHV83082.1"/>
    </source>
</evidence>
<dbReference type="Proteomes" id="UP000019789">
    <property type="component" value="Segment"/>
</dbReference>